<comment type="caution">
    <text evidence="1">The sequence shown here is derived from an EMBL/GenBank/DDBJ whole genome shotgun (WGS) entry which is preliminary data.</text>
</comment>
<accession>A0A942U3W7</accession>
<proteinExistence type="predicted"/>
<dbReference type="AlphaFoldDB" id="A0A942U3W7"/>
<organism evidence="1 2">
    <name type="scientific">Neobacillus rhizophilus</name>
    <dbReference type="NCBI Taxonomy" id="2833579"/>
    <lineage>
        <taxon>Bacteria</taxon>
        <taxon>Bacillati</taxon>
        <taxon>Bacillota</taxon>
        <taxon>Bacilli</taxon>
        <taxon>Bacillales</taxon>
        <taxon>Bacillaceae</taxon>
        <taxon>Neobacillus</taxon>
    </lineage>
</organism>
<name>A0A942U3W7_9BACI</name>
<sequence>MKKHILIGFILCWVLGASMLHEAKAISNEIPELIVQHETKGNQVLVECILTGISFRETEDSKQKTGKIVIWVDGQKKSEASSAVFIIKDLSPGNHKVKLDVVDLKYNSYGLKKEFVINIP</sequence>
<evidence type="ECO:0000313" key="2">
    <source>
        <dbReference type="Proteomes" id="UP000679749"/>
    </source>
</evidence>
<dbReference type="RefSeq" id="WP_213116446.1">
    <property type="nucleotide sequence ID" value="NZ_JAGYPF010000001.1"/>
</dbReference>
<reference evidence="1" key="1">
    <citation type="submission" date="2021-05" db="EMBL/GenBank/DDBJ databases">
        <title>Novel Bacillus species.</title>
        <authorList>
            <person name="Liu G."/>
        </authorList>
    </citation>
    <scope>NUCLEOTIDE SEQUENCE</scope>
    <source>
        <strain evidence="1">FJAT-49825</strain>
    </source>
</reference>
<evidence type="ECO:0000313" key="1">
    <source>
        <dbReference type="EMBL" id="MBS4211968.1"/>
    </source>
</evidence>
<dbReference type="EMBL" id="JAGYPF010000001">
    <property type="protein sequence ID" value="MBS4211968.1"/>
    <property type="molecule type" value="Genomic_DNA"/>
</dbReference>
<dbReference type="Proteomes" id="UP000679749">
    <property type="component" value="Unassembled WGS sequence"/>
</dbReference>
<keyword evidence="2" id="KW-1185">Reference proteome</keyword>
<gene>
    <name evidence="1" type="ORF">KHA99_05775</name>
</gene>
<protein>
    <submittedName>
        <fullName evidence="1">Uncharacterized protein</fullName>
    </submittedName>
</protein>